<evidence type="ECO:0000313" key="2">
    <source>
        <dbReference type="EMBL" id="KAA3477726.1"/>
    </source>
</evidence>
<dbReference type="InterPro" id="IPR000477">
    <property type="entry name" value="RT_dom"/>
</dbReference>
<dbReference type="OrthoDB" id="1932527at2759"/>
<dbReference type="PANTHER" id="PTHR46890">
    <property type="entry name" value="NON-LTR RETROLELEMENT REVERSE TRANSCRIPTASE-LIKE PROTEIN-RELATED"/>
    <property type="match status" value="1"/>
</dbReference>
<dbReference type="PANTHER" id="PTHR46890:SF48">
    <property type="entry name" value="RNA-DIRECTED DNA POLYMERASE"/>
    <property type="match status" value="1"/>
</dbReference>
<feature type="domain" description="Reverse transcriptase" evidence="1">
    <location>
        <begin position="141"/>
        <end position="284"/>
    </location>
</feature>
<dbReference type="InterPro" id="IPR043502">
    <property type="entry name" value="DNA/RNA_pol_sf"/>
</dbReference>
<reference evidence="3" key="1">
    <citation type="journal article" date="2019" name="Plant Biotechnol. J.">
        <title>Genome sequencing of the Australian wild diploid species Gossypium australe highlights disease resistance and delayed gland morphogenesis.</title>
        <authorList>
            <person name="Cai Y."/>
            <person name="Cai X."/>
            <person name="Wang Q."/>
            <person name="Wang P."/>
            <person name="Zhang Y."/>
            <person name="Cai C."/>
            <person name="Xu Y."/>
            <person name="Wang K."/>
            <person name="Zhou Z."/>
            <person name="Wang C."/>
            <person name="Geng S."/>
            <person name="Li B."/>
            <person name="Dong Q."/>
            <person name="Hou Y."/>
            <person name="Wang H."/>
            <person name="Ai P."/>
            <person name="Liu Z."/>
            <person name="Yi F."/>
            <person name="Sun M."/>
            <person name="An G."/>
            <person name="Cheng J."/>
            <person name="Zhang Y."/>
            <person name="Shi Q."/>
            <person name="Xie Y."/>
            <person name="Shi X."/>
            <person name="Chang Y."/>
            <person name="Huang F."/>
            <person name="Chen Y."/>
            <person name="Hong S."/>
            <person name="Mi L."/>
            <person name="Sun Q."/>
            <person name="Zhang L."/>
            <person name="Zhou B."/>
            <person name="Peng R."/>
            <person name="Zhang X."/>
            <person name="Liu F."/>
        </authorList>
    </citation>
    <scope>NUCLEOTIDE SEQUENCE [LARGE SCALE GENOMIC DNA]</scope>
    <source>
        <strain evidence="3">cv. PA1801</strain>
    </source>
</reference>
<evidence type="ECO:0000259" key="1">
    <source>
        <dbReference type="Pfam" id="PF00078"/>
    </source>
</evidence>
<keyword evidence="2" id="KW-0695">RNA-directed DNA polymerase</keyword>
<dbReference type="EMBL" id="SMMG02000004">
    <property type="protein sequence ID" value="KAA3477726.1"/>
    <property type="molecule type" value="Genomic_DNA"/>
</dbReference>
<dbReference type="GO" id="GO:0003964">
    <property type="term" value="F:RNA-directed DNA polymerase activity"/>
    <property type="evidence" value="ECO:0007669"/>
    <property type="project" value="UniProtKB-KW"/>
</dbReference>
<proteinExistence type="predicted"/>
<protein>
    <submittedName>
        <fullName evidence="2">Reverse transcriptase</fullName>
    </submittedName>
</protein>
<keyword evidence="2" id="KW-0808">Transferase</keyword>
<name>A0A5B6W8H4_9ROSI</name>
<comment type="caution">
    <text evidence="2">The sequence shown here is derived from an EMBL/GenBank/DDBJ whole genome shotgun (WGS) entry which is preliminary data.</text>
</comment>
<keyword evidence="3" id="KW-1185">Reference proteome</keyword>
<gene>
    <name evidence="2" type="ORF">EPI10_011592</name>
</gene>
<sequence length="330" mass="38395">MVELIDTKVALNLEIEKDEQYWEQRAPTQRRRRNLIQKLQFEDGRKTEVLEEMEEIARSSFQHLFSAGRRGDYNHVLKGIDRCILKEENLKLKESYSKEEIREALKEISFTKALGEYGFPALFYQKCWSIIGEELLHTLKHKRVGKKGFMAVKLDISKAYDRVEWSFVKEIMKKMGFDSDWVDSLMKCVNTVSYSVVFNNYTGHIFIPSRGLSSPMRSTLVGKIVQGVKASRSGPQVSHLLFADDCILFGEATERGATSLKQILHEYEICSGQNVNYSKPTIFFSSNRQEREKRMFTRVLGVCSSTDSKRYLCLPNWWKEKERVFSKFEG</sequence>
<accession>A0A5B6W8H4</accession>
<evidence type="ECO:0000313" key="3">
    <source>
        <dbReference type="Proteomes" id="UP000325315"/>
    </source>
</evidence>
<dbReference type="Proteomes" id="UP000325315">
    <property type="component" value="Unassembled WGS sequence"/>
</dbReference>
<dbReference type="SUPFAM" id="SSF56672">
    <property type="entry name" value="DNA/RNA polymerases"/>
    <property type="match status" value="1"/>
</dbReference>
<keyword evidence="2" id="KW-0548">Nucleotidyltransferase</keyword>
<dbReference type="Pfam" id="PF00078">
    <property type="entry name" value="RVT_1"/>
    <property type="match status" value="1"/>
</dbReference>
<dbReference type="InterPro" id="IPR052343">
    <property type="entry name" value="Retrotransposon-Effector_Assoc"/>
</dbReference>
<organism evidence="2 3">
    <name type="scientific">Gossypium australe</name>
    <dbReference type="NCBI Taxonomy" id="47621"/>
    <lineage>
        <taxon>Eukaryota</taxon>
        <taxon>Viridiplantae</taxon>
        <taxon>Streptophyta</taxon>
        <taxon>Embryophyta</taxon>
        <taxon>Tracheophyta</taxon>
        <taxon>Spermatophyta</taxon>
        <taxon>Magnoliopsida</taxon>
        <taxon>eudicotyledons</taxon>
        <taxon>Gunneridae</taxon>
        <taxon>Pentapetalae</taxon>
        <taxon>rosids</taxon>
        <taxon>malvids</taxon>
        <taxon>Malvales</taxon>
        <taxon>Malvaceae</taxon>
        <taxon>Malvoideae</taxon>
        <taxon>Gossypium</taxon>
    </lineage>
</organism>
<dbReference type="AlphaFoldDB" id="A0A5B6W8H4"/>